<organism evidence="2 3">
    <name type="scientific">Calderihabitans maritimus</name>
    <dbReference type="NCBI Taxonomy" id="1246530"/>
    <lineage>
        <taxon>Bacteria</taxon>
        <taxon>Bacillati</taxon>
        <taxon>Bacillota</taxon>
        <taxon>Clostridia</taxon>
        <taxon>Neomoorellales</taxon>
        <taxon>Calderihabitantaceae</taxon>
        <taxon>Calderihabitans</taxon>
    </lineage>
</organism>
<evidence type="ECO:0000259" key="1">
    <source>
        <dbReference type="Pfam" id="PF04014"/>
    </source>
</evidence>
<feature type="domain" description="SpoVT-AbrB" evidence="1">
    <location>
        <begin position="4"/>
        <end position="28"/>
    </location>
</feature>
<dbReference type="GO" id="GO:0003677">
    <property type="term" value="F:DNA binding"/>
    <property type="evidence" value="ECO:0007669"/>
    <property type="project" value="InterPro"/>
</dbReference>
<reference evidence="3" key="1">
    <citation type="journal article" date="2017" name="Appl. Environ. Microbiol.">
        <title>Genomic analysis of Calderihabitans maritimus KKC1, a thermophilic hydrogenogenic carboxydotrophic bacterium isolated from marine sediment.</title>
        <authorList>
            <person name="Omae K."/>
            <person name="Yoneda Y."/>
            <person name="Fukuyama Y."/>
            <person name="Yoshida T."/>
            <person name="Sako Y."/>
        </authorList>
    </citation>
    <scope>NUCLEOTIDE SEQUENCE [LARGE SCALE GENOMIC DNA]</scope>
    <source>
        <strain evidence="3">KKC1</strain>
    </source>
</reference>
<gene>
    <name evidence="2" type="ORF">KKC1_22330</name>
</gene>
<dbReference type="Proteomes" id="UP000197032">
    <property type="component" value="Unassembled WGS sequence"/>
</dbReference>
<dbReference type="InterPro" id="IPR007159">
    <property type="entry name" value="SpoVT-AbrB_dom"/>
</dbReference>
<sequence length="28" mass="3068">MSRAKVSPKGQIVIPANLRKKYGFHPGS</sequence>
<dbReference type="EMBL" id="BDGJ01000115">
    <property type="protein sequence ID" value="GAW93092.1"/>
    <property type="molecule type" value="Genomic_DNA"/>
</dbReference>
<protein>
    <submittedName>
        <fullName evidence="2">Looped-hinge helix DNA binding domain, AbrB family</fullName>
    </submittedName>
</protein>
<dbReference type="SUPFAM" id="SSF89447">
    <property type="entry name" value="AbrB/MazE/MraZ-like"/>
    <property type="match status" value="1"/>
</dbReference>
<name>A0A1Z5HU99_9FIRM</name>
<evidence type="ECO:0000313" key="3">
    <source>
        <dbReference type="Proteomes" id="UP000197032"/>
    </source>
</evidence>
<dbReference type="AlphaFoldDB" id="A0A1Z5HU99"/>
<dbReference type="InterPro" id="IPR037914">
    <property type="entry name" value="SpoVT-AbrB_sf"/>
</dbReference>
<evidence type="ECO:0000313" key="2">
    <source>
        <dbReference type="EMBL" id="GAW93092.1"/>
    </source>
</evidence>
<dbReference type="Pfam" id="PF04014">
    <property type="entry name" value="MazE_antitoxin"/>
    <property type="match status" value="1"/>
</dbReference>
<accession>A0A1Z5HU99</accession>
<dbReference type="NCBIfam" id="TIGR01439">
    <property type="entry name" value="lp_hng_hel_AbrB"/>
    <property type="match status" value="1"/>
</dbReference>
<dbReference type="Gene3D" id="2.10.260.10">
    <property type="match status" value="1"/>
</dbReference>
<dbReference type="RefSeq" id="WP_088554311.1">
    <property type="nucleotide sequence ID" value="NZ_BDGJ01000115.1"/>
</dbReference>
<comment type="caution">
    <text evidence="2">The sequence shown here is derived from an EMBL/GenBank/DDBJ whole genome shotgun (WGS) entry which is preliminary data.</text>
</comment>
<keyword evidence="3" id="KW-1185">Reference proteome</keyword>
<proteinExistence type="predicted"/>